<dbReference type="GeneID" id="36569754"/>
<proteinExistence type="predicted"/>
<protein>
    <recommendedName>
        <fullName evidence="2">Nephrocystin 3-like N-terminal domain-containing protein</fullName>
    </recommendedName>
</protein>
<evidence type="ECO:0000313" key="3">
    <source>
        <dbReference type="EMBL" id="PSS23386.1"/>
    </source>
</evidence>
<reference evidence="3 4" key="1">
    <citation type="journal article" date="2018" name="New Phytol.">
        <title>Comparative genomics and transcriptomics depict ericoid mycorrhizal fungi as versatile saprotrophs and plant mutualists.</title>
        <authorList>
            <person name="Martino E."/>
            <person name="Morin E."/>
            <person name="Grelet G.A."/>
            <person name="Kuo A."/>
            <person name="Kohler A."/>
            <person name="Daghino S."/>
            <person name="Barry K.W."/>
            <person name="Cichocki N."/>
            <person name="Clum A."/>
            <person name="Dockter R.B."/>
            <person name="Hainaut M."/>
            <person name="Kuo R.C."/>
            <person name="LaButti K."/>
            <person name="Lindahl B.D."/>
            <person name="Lindquist E.A."/>
            <person name="Lipzen A."/>
            <person name="Khouja H.R."/>
            <person name="Magnuson J."/>
            <person name="Murat C."/>
            <person name="Ohm R.A."/>
            <person name="Singer S.W."/>
            <person name="Spatafora J.W."/>
            <person name="Wang M."/>
            <person name="Veneault-Fourrey C."/>
            <person name="Henrissat B."/>
            <person name="Grigoriev I.V."/>
            <person name="Martin F.M."/>
            <person name="Perotto S."/>
        </authorList>
    </citation>
    <scope>NUCLEOTIDE SEQUENCE [LARGE SCALE GENOMIC DNA]</scope>
    <source>
        <strain evidence="3 4">ATCC 22711</strain>
    </source>
</reference>
<dbReference type="InterPro" id="IPR027417">
    <property type="entry name" value="P-loop_NTPase"/>
</dbReference>
<dbReference type="STRING" id="857342.A0A2T3B938"/>
<feature type="non-terminal residue" evidence="3">
    <location>
        <position position="394"/>
    </location>
</feature>
<dbReference type="Pfam" id="PF24883">
    <property type="entry name" value="NPHP3_N"/>
    <property type="match status" value="1"/>
</dbReference>
<evidence type="ECO:0000313" key="4">
    <source>
        <dbReference type="Proteomes" id="UP000241818"/>
    </source>
</evidence>
<name>A0A2T3B938_AMORE</name>
<evidence type="ECO:0000256" key="1">
    <source>
        <dbReference type="ARBA" id="ARBA00022737"/>
    </source>
</evidence>
<dbReference type="AlphaFoldDB" id="A0A2T3B938"/>
<gene>
    <name evidence="3" type="ORF">M430DRAFT_117530</name>
</gene>
<dbReference type="Proteomes" id="UP000241818">
    <property type="component" value="Unassembled WGS sequence"/>
</dbReference>
<dbReference type="RefSeq" id="XP_024723432.1">
    <property type="nucleotide sequence ID" value="XM_024861673.1"/>
</dbReference>
<dbReference type="EMBL" id="KZ679008">
    <property type="protein sequence ID" value="PSS23386.1"/>
    <property type="molecule type" value="Genomic_DNA"/>
</dbReference>
<dbReference type="PANTHER" id="PTHR10039">
    <property type="entry name" value="AMELOGENIN"/>
    <property type="match status" value="1"/>
</dbReference>
<dbReference type="InParanoid" id="A0A2T3B938"/>
<keyword evidence="1" id="KW-0677">Repeat</keyword>
<dbReference type="InterPro" id="IPR056884">
    <property type="entry name" value="NPHP3-like_N"/>
</dbReference>
<dbReference type="PANTHER" id="PTHR10039:SF15">
    <property type="entry name" value="NACHT DOMAIN-CONTAINING PROTEIN"/>
    <property type="match status" value="1"/>
</dbReference>
<accession>A0A2T3B938</accession>
<dbReference type="OrthoDB" id="195446at2759"/>
<feature type="domain" description="Nephrocystin 3-like N-terminal" evidence="2">
    <location>
        <begin position="198"/>
        <end position="357"/>
    </location>
</feature>
<organism evidence="3 4">
    <name type="scientific">Amorphotheca resinae ATCC 22711</name>
    <dbReference type="NCBI Taxonomy" id="857342"/>
    <lineage>
        <taxon>Eukaryota</taxon>
        <taxon>Fungi</taxon>
        <taxon>Dikarya</taxon>
        <taxon>Ascomycota</taxon>
        <taxon>Pezizomycotina</taxon>
        <taxon>Leotiomycetes</taxon>
        <taxon>Helotiales</taxon>
        <taxon>Amorphothecaceae</taxon>
        <taxon>Amorphotheca</taxon>
    </lineage>
</organism>
<keyword evidence="4" id="KW-1185">Reference proteome</keyword>
<dbReference type="SUPFAM" id="SSF52540">
    <property type="entry name" value="P-loop containing nucleoside triphosphate hydrolases"/>
    <property type="match status" value="1"/>
</dbReference>
<evidence type="ECO:0000259" key="2">
    <source>
        <dbReference type="Pfam" id="PF24883"/>
    </source>
</evidence>
<dbReference type="Gene3D" id="3.40.50.300">
    <property type="entry name" value="P-loop containing nucleotide triphosphate hydrolases"/>
    <property type="match status" value="1"/>
</dbReference>
<sequence>MDPLSISASVAGLLALTQQLIQGIRDIKGADKERSSIRDEVFYLSGLFFNLDGYVKSNELQKGVTSLLDGERGPLAQLKKDLEYLHSKICPVAGLKKLGKSVSWPFQKNDIEALLRRTERQKSLILLAMGNDQARLAQEIKDDVSYLKDGIDEIKSGITQNRLDQDALRKEKASLEIMDWLSPLKFQLEHEDNYESSSCARLTGSEEFKRWERGDLKTLWCVGNPGVGKTVLATHIIHRTQQSIQRETETLAYVFCSYKQHLQTTENLICAILWQVLNDQPTVPERLVSFYHKHNRRGSRPSLQEWSQLLQTQLELFSKVTIIIDALDEYKELDSRKDFLKELEKLPSVVRFLITCRPPLPTLDGQLGNHAAFEVETREEDIRRYIEWRIPREP</sequence>